<proteinExistence type="predicted"/>
<feature type="non-terminal residue" evidence="1">
    <location>
        <position position="130"/>
    </location>
</feature>
<dbReference type="PANTHER" id="PTHR38075:SF1">
    <property type="entry name" value="DUF4139 DOMAIN-CONTAINING PROTEIN"/>
    <property type="match status" value="1"/>
</dbReference>
<dbReference type="EMBL" id="BART01038717">
    <property type="protein sequence ID" value="GAH07050.1"/>
    <property type="molecule type" value="Genomic_DNA"/>
</dbReference>
<protein>
    <submittedName>
        <fullName evidence="1">Uncharacterized protein</fullName>
    </submittedName>
</protein>
<reference evidence="1" key="1">
    <citation type="journal article" date="2014" name="Front. Microbiol.">
        <title>High frequency of phylogenetically diverse reductive dehalogenase-homologous genes in deep subseafloor sedimentary metagenomes.</title>
        <authorList>
            <person name="Kawai M."/>
            <person name="Futagami T."/>
            <person name="Toyoda A."/>
            <person name="Takaki Y."/>
            <person name="Nishi S."/>
            <person name="Hori S."/>
            <person name="Arai W."/>
            <person name="Tsubouchi T."/>
            <person name="Morono Y."/>
            <person name="Uchiyama I."/>
            <person name="Ito T."/>
            <person name="Fujiyama A."/>
            <person name="Inagaki F."/>
            <person name="Takami H."/>
        </authorList>
    </citation>
    <scope>NUCLEOTIDE SEQUENCE</scope>
    <source>
        <strain evidence="1">Expedition CK06-06</strain>
    </source>
</reference>
<comment type="caution">
    <text evidence="1">The sequence shown here is derived from an EMBL/GenBank/DDBJ whole genome shotgun (WGS) entry which is preliminary data.</text>
</comment>
<feature type="non-terminal residue" evidence="1">
    <location>
        <position position="1"/>
    </location>
</feature>
<sequence>TSLSLEPLEQADKIDIQQLVFPARLRELGRWLIRSEVSGQVPFEITYFTSGLSWRAFYIGTLAKDEKMMQLQGYVRVTNKSGEDYEKAQTRLIVGKVHILDQIAELAKRQYPYGRPIPVPGIQHGAVDLG</sequence>
<dbReference type="PANTHER" id="PTHR38075">
    <property type="entry name" value="DUF4139 DOMAIN-CONTAINING PROTEIN"/>
    <property type="match status" value="1"/>
</dbReference>
<evidence type="ECO:0000313" key="1">
    <source>
        <dbReference type="EMBL" id="GAH07050.1"/>
    </source>
</evidence>
<accession>X1DFI2</accession>
<organism evidence="1">
    <name type="scientific">marine sediment metagenome</name>
    <dbReference type="NCBI Taxonomy" id="412755"/>
    <lineage>
        <taxon>unclassified sequences</taxon>
        <taxon>metagenomes</taxon>
        <taxon>ecological metagenomes</taxon>
    </lineage>
</organism>
<dbReference type="AlphaFoldDB" id="X1DFI2"/>
<name>X1DFI2_9ZZZZ</name>
<gene>
    <name evidence="1" type="ORF">S01H4_64051</name>
</gene>